<dbReference type="OrthoDB" id="2905328at2"/>
<reference evidence="1 2" key="1">
    <citation type="journal article" date="2012" name="Front. Microbiol.">
        <title>Redundancy and modularity in membrane-associated dissimilatory nitrate reduction in Bacillus.</title>
        <authorList>
            <person name="Heylen K."/>
            <person name="Keltjens J."/>
        </authorList>
    </citation>
    <scope>NUCLEOTIDE SEQUENCE [LARGE SCALE GENOMIC DNA]</scope>
    <source>
        <strain evidence="2">LMG 21833T</strain>
    </source>
</reference>
<dbReference type="eggNOG" id="ENOG50339SJ">
    <property type="taxonomic scope" value="Bacteria"/>
</dbReference>
<keyword evidence="1" id="KW-0167">Capsid protein</keyword>
<dbReference type="SUPFAM" id="SSF49764">
    <property type="entry name" value="HSP20-like chaperones"/>
    <property type="match status" value="1"/>
</dbReference>
<keyword evidence="1" id="KW-0946">Virion</keyword>
<dbReference type="PATRIC" id="fig|1117379.3.peg.4054"/>
<name>K6DBC7_9BACI</name>
<dbReference type="STRING" id="1117379.BABA_19561"/>
<dbReference type="CDD" id="cd06464">
    <property type="entry name" value="ACD_sHsps-like"/>
    <property type="match status" value="1"/>
</dbReference>
<proteinExistence type="predicted"/>
<keyword evidence="2" id="KW-1185">Reference proteome</keyword>
<organism evidence="1 2">
    <name type="scientific">Neobacillus bataviensis LMG 21833</name>
    <dbReference type="NCBI Taxonomy" id="1117379"/>
    <lineage>
        <taxon>Bacteria</taxon>
        <taxon>Bacillati</taxon>
        <taxon>Bacillota</taxon>
        <taxon>Bacilli</taxon>
        <taxon>Bacillales</taxon>
        <taxon>Bacillaceae</taxon>
        <taxon>Neobacillus</taxon>
    </lineage>
</organism>
<dbReference type="AlphaFoldDB" id="K6DBC7"/>
<protein>
    <submittedName>
        <fullName evidence="1">Spore coat protein</fullName>
    </submittedName>
</protein>
<dbReference type="InterPro" id="IPR008978">
    <property type="entry name" value="HSP20-like_chaperone"/>
</dbReference>
<dbReference type="Gene3D" id="2.60.40.790">
    <property type="match status" value="1"/>
</dbReference>
<dbReference type="Proteomes" id="UP000006316">
    <property type="component" value="Unassembled WGS sequence"/>
</dbReference>
<evidence type="ECO:0000313" key="1">
    <source>
        <dbReference type="EMBL" id="EKN65594.1"/>
    </source>
</evidence>
<gene>
    <name evidence="1" type="ORF">BABA_19561</name>
</gene>
<accession>K6DBC7</accession>
<dbReference type="RefSeq" id="WP_007086905.1">
    <property type="nucleotide sequence ID" value="NZ_AJLS01000130.1"/>
</dbReference>
<evidence type="ECO:0000313" key="2">
    <source>
        <dbReference type="Proteomes" id="UP000006316"/>
    </source>
</evidence>
<sequence length="158" mass="18276">MFPWNMFPFNKDMKDSMQKMKPEEINNYVQDIIGKVMPGNMRGMMNPQEMFSGFQTSGSQTQPATGVLNSTAFETHDFVFVRIPINNEEWIRQMRIYHTSNQLIVEHIPKQEDKNIITLPAIVKKKGATANFKDGMLEVKIPKNVDMQFSQIDVTEIM</sequence>
<dbReference type="EMBL" id="AJLS01000130">
    <property type="protein sequence ID" value="EKN65594.1"/>
    <property type="molecule type" value="Genomic_DNA"/>
</dbReference>
<comment type="caution">
    <text evidence="1">The sequence shown here is derived from an EMBL/GenBank/DDBJ whole genome shotgun (WGS) entry which is preliminary data.</text>
</comment>